<feature type="region of interest" description="Disordered" evidence="1">
    <location>
        <begin position="1"/>
        <end position="33"/>
    </location>
</feature>
<reference evidence="2 3" key="1">
    <citation type="journal article" date="2020" name="G3 (Bethesda)">
        <title>Improved Reference Genome for Cyclotella cryptica CCMP332, a Model for Cell Wall Morphogenesis, Salinity Adaptation, and Lipid Production in Diatoms (Bacillariophyta).</title>
        <authorList>
            <person name="Roberts W.R."/>
            <person name="Downey K.M."/>
            <person name="Ruck E.C."/>
            <person name="Traller J.C."/>
            <person name="Alverson A.J."/>
        </authorList>
    </citation>
    <scope>NUCLEOTIDE SEQUENCE [LARGE SCALE GENOMIC DNA]</scope>
    <source>
        <strain evidence="2 3">CCMP332</strain>
    </source>
</reference>
<organism evidence="2 3">
    <name type="scientific">Cyclotella cryptica</name>
    <dbReference type="NCBI Taxonomy" id="29204"/>
    <lineage>
        <taxon>Eukaryota</taxon>
        <taxon>Sar</taxon>
        <taxon>Stramenopiles</taxon>
        <taxon>Ochrophyta</taxon>
        <taxon>Bacillariophyta</taxon>
        <taxon>Coscinodiscophyceae</taxon>
        <taxon>Thalassiosirophycidae</taxon>
        <taxon>Stephanodiscales</taxon>
        <taxon>Stephanodiscaceae</taxon>
        <taxon>Cyclotella</taxon>
    </lineage>
</organism>
<keyword evidence="3" id="KW-1185">Reference proteome</keyword>
<dbReference type="EMBL" id="JABMIG020000086">
    <property type="protein sequence ID" value="KAL3793868.1"/>
    <property type="molecule type" value="Genomic_DNA"/>
</dbReference>
<protein>
    <submittedName>
        <fullName evidence="2">Uncharacterized protein</fullName>
    </submittedName>
</protein>
<proteinExistence type="predicted"/>
<name>A0ABD3Q0D1_9STRA</name>
<dbReference type="Proteomes" id="UP001516023">
    <property type="component" value="Unassembled WGS sequence"/>
</dbReference>
<evidence type="ECO:0000313" key="3">
    <source>
        <dbReference type="Proteomes" id="UP001516023"/>
    </source>
</evidence>
<accession>A0ABD3Q0D1</accession>
<feature type="compositionally biased region" description="Polar residues" evidence="1">
    <location>
        <begin position="1"/>
        <end position="21"/>
    </location>
</feature>
<evidence type="ECO:0000256" key="1">
    <source>
        <dbReference type="SAM" id="MobiDB-lite"/>
    </source>
</evidence>
<evidence type="ECO:0000313" key="2">
    <source>
        <dbReference type="EMBL" id="KAL3793868.1"/>
    </source>
</evidence>
<sequence>MAETNTIRQFTSSSNDVVSNGEQRDDADEYDFSNNDAMARSFYEHSASGEQHSENRAVYDSPLSLASVSSDMVKSVMSGSINTLQSSVSASEHYSLYGDSTLDRDTGESEPPTRLPAMLTKFKLAGEGKEPIFLSVLKSKSELIASKTSKSWNIMIDEAQVGKLSALKMVPYFGRKTNSYFNEASSSKCHEREVSFDYQLMSDVDYSSAPKTCFLKQ</sequence>
<comment type="caution">
    <text evidence="2">The sequence shown here is derived from an EMBL/GenBank/DDBJ whole genome shotgun (WGS) entry which is preliminary data.</text>
</comment>
<dbReference type="AlphaFoldDB" id="A0ABD3Q0D1"/>
<gene>
    <name evidence="2" type="ORF">HJC23_002115</name>
</gene>